<gene>
    <name evidence="3" type="ORF">PYX00_001808</name>
</gene>
<reference evidence="3" key="1">
    <citation type="journal article" date="2024" name="Gigascience">
        <title>Chromosome-level genome of the poultry shaft louse Menopon gallinae provides insight into the host-switching and adaptive evolution of parasitic lice.</title>
        <authorList>
            <person name="Xu Y."/>
            <person name="Ma L."/>
            <person name="Liu S."/>
            <person name="Liang Y."/>
            <person name="Liu Q."/>
            <person name="He Z."/>
            <person name="Tian L."/>
            <person name="Duan Y."/>
            <person name="Cai W."/>
            <person name="Li H."/>
            <person name="Song F."/>
        </authorList>
    </citation>
    <scope>NUCLEOTIDE SEQUENCE</scope>
    <source>
        <strain evidence="3">Cailab_2023a</strain>
    </source>
</reference>
<feature type="transmembrane region" description="Helical" evidence="2">
    <location>
        <begin position="180"/>
        <end position="199"/>
    </location>
</feature>
<evidence type="ECO:0000313" key="3">
    <source>
        <dbReference type="EMBL" id="KAL0280548.1"/>
    </source>
</evidence>
<dbReference type="PANTHER" id="PTHR28624:SF1">
    <property type="entry name" value="MITOCHONDRIAL POTASSIUM CHANNEL"/>
    <property type="match status" value="1"/>
</dbReference>
<keyword evidence="2" id="KW-1133">Transmembrane helix</keyword>
<keyword evidence="2" id="KW-0472">Membrane</keyword>
<accession>A0AAW2IFZ3</accession>
<dbReference type="EMBL" id="JARGDH010000001">
    <property type="protein sequence ID" value="KAL0280548.1"/>
    <property type="molecule type" value="Genomic_DNA"/>
</dbReference>
<protein>
    <submittedName>
        <fullName evidence="3">Uncharacterized protein</fullName>
    </submittedName>
</protein>
<feature type="coiled-coil region" evidence="1">
    <location>
        <begin position="73"/>
        <end position="155"/>
    </location>
</feature>
<dbReference type="AlphaFoldDB" id="A0AAW2IFZ3"/>
<keyword evidence="1" id="KW-0175">Coiled coil</keyword>
<evidence type="ECO:0000256" key="1">
    <source>
        <dbReference type="SAM" id="Coils"/>
    </source>
</evidence>
<proteinExistence type="predicted"/>
<comment type="caution">
    <text evidence="3">The sequence shown here is derived from an EMBL/GenBank/DDBJ whole genome shotgun (WGS) entry which is preliminary data.</text>
</comment>
<organism evidence="3">
    <name type="scientific">Menopon gallinae</name>
    <name type="common">poultry shaft louse</name>
    <dbReference type="NCBI Taxonomy" id="328185"/>
    <lineage>
        <taxon>Eukaryota</taxon>
        <taxon>Metazoa</taxon>
        <taxon>Ecdysozoa</taxon>
        <taxon>Arthropoda</taxon>
        <taxon>Hexapoda</taxon>
        <taxon>Insecta</taxon>
        <taxon>Pterygota</taxon>
        <taxon>Neoptera</taxon>
        <taxon>Paraneoptera</taxon>
        <taxon>Psocodea</taxon>
        <taxon>Troctomorpha</taxon>
        <taxon>Phthiraptera</taxon>
        <taxon>Amblycera</taxon>
        <taxon>Menoponidae</taxon>
        <taxon>Menopon</taxon>
    </lineage>
</organism>
<name>A0AAW2IFZ3_9NEOP</name>
<sequence>MSIVLRQSLYVIPRSFSYKKCCKYENLLQMQNFSTRDRPVLLPDVKLQFYNYMNKKVEEILNWYEQFSGLNEVRLAQNKVIEAGEKLAKMQDERKDASRCLMEIQKKIKEIHSELDNTKRGDDRYVTLITEEHKLLKEEQDRQVKFREAENAEREQFHILTNAVKNSHEKERTQAEKTKYWSIIGSVVGTILGIIGTSINNHIKMAELKTLIHESSGKELKKKLEEYLKTNESIKEETLKYKIVGAKSAEGLLVKIDELREDNVRLKSWIITACVLCIVVQIVSKILSE</sequence>
<dbReference type="InterPro" id="IPR037660">
    <property type="entry name" value="CCDC51"/>
</dbReference>
<dbReference type="PANTHER" id="PTHR28624">
    <property type="entry name" value="COILED-COIL DOMAIN-CONTAINING PROTEIN 51"/>
    <property type="match status" value="1"/>
</dbReference>
<evidence type="ECO:0000256" key="2">
    <source>
        <dbReference type="SAM" id="Phobius"/>
    </source>
</evidence>
<feature type="transmembrane region" description="Helical" evidence="2">
    <location>
        <begin position="269"/>
        <end position="287"/>
    </location>
</feature>
<keyword evidence="2" id="KW-0812">Transmembrane</keyword>